<sequence length="141" mass="15277">MRKKAFTLVELLVVISIIGILAGVVTVSLSSARAKARDAIRKTDLQTIKTALEMYYDENGTYQVNGGGGGGGEHWFNCQGKGNFVKSINTALKEAGYLSSEVIDPLSKGVTDCTPGNYDYMLYLGPIGQQPKTKYTIYAKL</sequence>
<evidence type="ECO:0000256" key="5">
    <source>
        <dbReference type="ARBA" id="ARBA00023136"/>
    </source>
</evidence>
<evidence type="ECO:0000256" key="2">
    <source>
        <dbReference type="ARBA" id="ARBA00022481"/>
    </source>
</evidence>
<dbReference type="SUPFAM" id="SSF54523">
    <property type="entry name" value="Pili subunits"/>
    <property type="match status" value="1"/>
</dbReference>
<dbReference type="NCBIfam" id="TIGR02532">
    <property type="entry name" value="IV_pilin_GFxxxE"/>
    <property type="match status" value="1"/>
</dbReference>
<comment type="subcellular location">
    <subcellularLocation>
        <location evidence="1">Membrane</location>
        <topology evidence="1">Single-pass membrane protein</topology>
    </subcellularLocation>
</comment>
<keyword evidence="2" id="KW-0488">Methylation</keyword>
<evidence type="ECO:0000256" key="4">
    <source>
        <dbReference type="ARBA" id="ARBA00022989"/>
    </source>
</evidence>
<keyword evidence="3 6" id="KW-0812">Transmembrane</keyword>
<dbReference type="AlphaFoldDB" id="A0A554LI32"/>
<protein>
    <submittedName>
        <fullName evidence="7">Putative General secretion pathway protein GspG</fullName>
    </submittedName>
</protein>
<dbReference type="PANTHER" id="PTHR30093">
    <property type="entry name" value="GENERAL SECRETION PATHWAY PROTEIN G"/>
    <property type="match status" value="1"/>
</dbReference>
<dbReference type="Pfam" id="PF07963">
    <property type="entry name" value="N_methyl"/>
    <property type="match status" value="1"/>
</dbReference>
<dbReference type="GO" id="GO:0016020">
    <property type="term" value="C:membrane"/>
    <property type="evidence" value="ECO:0007669"/>
    <property type="project" value="UniProtKB-SubCell"/>
</dbReference>
<dbReference type="InterPro" id="IPR000983">
    <property type="entry name" value="Bac_GSPG_pilin"/>
</dbReference>
<keyword evidence="5 6" id="KW-0472">Membrane</keyword>
<dbReference type="Gene3D" id="3.30.700.10">
    <property type="entry name" value="Glycoprotein, Type 4 Pilin"/>
    <property type="match status" value="1"/>
</dbReference>
<organism evidence="7 8">
    <name type="scientific">Candidatus Berkelbacteria bacterium Licking1014_85</name>
    <dbReference type="NCBI Taxonomy" id="2017148"/>
    <lineage>
        <taxon>Bacteria</taxon>
        <taxon>Candidatus Berkelbacteria</taxon>
    </lineage>
</organism>
<keyword evidence="4 6" id="KW-1133">Transmembrane helix</keyword>
<evidence type="ECO:0000256" key="3">
    <source>
        <dbReference type="ARBA" id="ARBA00022692"/>
    </source>
</evidence>
<dbReference type="InterPro" id="IPR012902">
    <property type="entry name" value="N_methyl_site"/>
</dbReference>
<dbReference type="EMBL" id="VMGI01000056">
    <property type="protein sequence ID" value="TSC92526.1"/>
    <property type="molecule type" value="Genomic_DNA"/>
</dbReference>
<evidence type="ECO:0000256" key="6">
    <source>
        <dbReference type="SAM" id="Phobius"/>
    </source>
</evidence>
<evidence type="ECO:0000256" key="1">
    <source>
        <dbReference type="ARBA" id="ARBA00004167"/>
    </source>
</evidence>
<accession>A0A554LI32</accession>
<feature type="non-terminal residue" evidence="7">
    <location>
        <position position="141"/>
    </location>
</feature>
<dbReference type="GO" id="GO:0015627">
    <property type="term" value="C:type II protein secretion system complex"/>
    <property type="evidence" value="ECO:0007669"/>
    <property type="project" value="InterPro"/>
</dbReference>
<comment type="caution">
    <text evidence="7">The sequence shown here is derived from an EMBL/GenBank/DDBJ whole genome shotgun (WGS) entry which is preliminary data.</text>
</comment>
<evidence type="ECO:0000313" key="8">
    <source>
        <dbReference type="Proteomes" id="UP000315589"/>
    </source>
</evidence>
<dbReference type="Proteomes" id="UP000315589">
    <property type="component" value="Unassembled WGS sequence"/>
</dbReference>
<proteinExistence type="predicted"/>
<name>A0A554LI32_9BACT</name>
<dbReference type="PANTHER" id="PTHR30093:SF44">
    <property type="entry name" value="TYPE II SECRETION SYSTEM CORE PROTEIN G"/>
    <property type="match status" value="1"/>
</dbReference>
<feature type="transmembrane region" description="Helical" evidence="6">
    <location>
        <begin position="12"/>
        <end position="32"/>
    </location>
</feature>
<gene>
    <name evidence="7" type="ORF">CEN91_424</name>
</gene>
<dbReference type="InterPro" id="IPR045584">
    <property type="entry name" value="Pilin-like"/>
</dbReference>
<dbReference type="GO" id="GO:0015628">
    <property type="term" value="P:protein secretion by the type II secretion system"/>
    <property type="evidence" value="ECO:0007669"/>
    <property type="project" value="InterPro"/>
</dbReference>
<evidence type="ECO:0000313" key="7">
    <source>
        <dbReference type="EMBL" id="TSC92526.1"/>
    </source>
</evidence>
<dbReference type="PRINTS" id="PR00813">
    <property type="entry name" value="BCTERIALGSPG"/>
</dbReference>
<reference evidence="7 8" key="1">
    <citation type="submission" date="2017-07" db="EMBL/GenBank/DDBJ databases">
        <title>Mechanisms for carbon and nitrogen cycling indicate functional differentiation within the Candidate Phyla Radiation.</title>
        <authorList>
            <person name="Danczak R.E."/>
            <person name="Johnston M.D."/>
            <person name="Kenah C."/>
            <person name="Slattery M."/>
            <person name="Wrighton K.C."/>
            <person name="Wilkins M.J."/>
        </authorList>
    </citation>
    <scope>NUCLEOTIDE SEQUENCE [LARGE SCALE GENOMIC DNA]</scope>
    <source>
        <strain evidence="7">Licking1014_85</strain>
    </source>
</reference>